<evidence type="ECO:0000313" key="3">
    <source>
        <dbReference type="Proteomes" id="UP001290861"/>
    </source>
</evidence>
<comment type="caution">
    <text evidence="2">The sequence shown here is derived from an EMBL/GenBank/DDBJ whole genome shotgun (WGS) entry which is preliminary data.</text>
</comment>
<accession>A0ABU5MZS6</accession>
<sequence length="46" mass="5234">MEETAIPYCEPPPSDVIPMLVVALVFLGGTIVYRWFRNRRASGPRK</sequence>
<evidence type="ECO:0000313" key="2">
    <source>
        <dbReference type="EMBL" id="MDZ8119683.1"/>
    </source>
</evidence>
<organism evidence="2 3">
    <name type="scientific">Pontiella agarivorans</name>
    <dbReference type="NCBI Taxonomy" id="3038953"/>
    <lineage>
        <taxon>Bacteria</taxon>
        <taxon>Pseudomonadati</taxon>
        <taxon>Kiritimatiellota</taxon>
        <taxon>Kiritimatiellia</taxon>
        <taxon>Kiritimatiellales</taxon>
        <taxon>Pontiellaceae</taxon>
        <taxon>Pontiella</taxon>
    </lineage>
</organism>
<keyword evidence="1" id="KW-1133">Transmembrane helix</keyword>
<proteinExistence type="predicted"/>
<reference evidence="2 3" key="1">
    <citation type="journal article" date="2024" name="Appl. Environ. Microbiol.">
        <title>Pontiella agarivorans sp. nov., a novel marine anaerobic bacterium capable of degrading macroalgal polysaccharides and fixing nitrogen.</title>
        <authorList>
            <person name="Liu N."/>
            <person name="Kivenson V."/>
            <person name="Peng X."/>
            <person name="Cui Z."/>
            <person name="Lankiewicz T.S."/>
            <person name="Gosselin K.M."/>
            <person name="English C.J."/>
            <person name="Blair E.M."/>
            <person name="O'Malley M.A."/>
            <person name="Valentine D.L."/>
        </authorList>
    </citation>
    <scope>NUCLEOTIDE SEQUENCE [LARGE SCALE GENOMIC DNA]</scope>
    <source>
        <strain evidence="2 3">NLcol2</strain>
    </source>
</reference>
<dbReference type="RefSeq" id="WP_322609468.1">
    <property type="nucleotide sequence ID" value="NZ_JARVCO010000012.1"/>
</dbReference>
<dbReference type="Proteomes" id="UP001290861">
    <property type="component" value="Unassembled WGS sequence"/>
</dbReference>
<name>A0ABU5MZS6_9BACT</name>
<evidence type="ECO:0000256" key="1">
    <source>
        <dbReference type="SAM" id="Phobius"/>
    </source>
</evidence>
<protein>
    <recommendedName>
        <fullName evidence="4">PEP-CTERM sorting domain-containing protein</fullName>
    </recommendedName>
</protein>
<evidence type="ECO:0008006" key="4">
    <source>
        <dbReference type="Google" id="ProtNLM"/>
    </source>
</evidence>
<dbReference type="EMBL" id="JARVCO010000012">
    <property type="protein sequence ID" value="MDZ8119683.1"/>
    <property type="molecule type" value="Genomic_DNA"/>
</dbReference>
<keyword evidence="1" id="KW-0472">Membrane</keyword>
<keyword evidence="1" id="KW-0812">Transmembrane</keyword>
<gene>
    <name evidence="2" type="ORF">P9H32_13725</name>
</gene>
<feature type="transmembrane region" description="Helical" evidence="1">
    <location>
        <begin position="16"/>
        <end position="36"/>
    </location>
</feature>
<keyword evidence="3" id="KW-1185">Reference proteome</keyword>